<reference evidence="6 7" key="1">
    <citation type="submission" date="2010-12" db="EMBL/GenBank/DDBJ databases">
        <authorList>
            <person name="Muzny D."/>
            <person name="Qin X."/>
            <person name="Deng J."/>
            <person name="Jiang H."/>
            <person name="Liu Y."/>
            <person name="Qu J."/>
            <person name="Song X.-Z."/>
            <person name="Zhang L."/>
            <person name="Thornton R."/>
            <person name="Coyle M."/>
            <person name="Francisco L."/>
            <person name="Jackson L."/>
            <person name="Javaid M."/>
            <person name="Korchina V."/>
            <person name="Kovar C."/>
            <person name="Mata R."/>
            <person name="Mathew T."/>
            <person name="Ngo R."/>
            <person name="Nguyen L."/>
            <person name="Nguyen N."/>
            <person name="Okwuonu G."/>
            <person name="Ongeri F."/>
            <person name="Pham C."/>
            <person name="Simmons D."/>
            <person name="Wilczek-Boney K."/>
            <person name="Hale W."/>
            <person name="Jakkamsetti A."/>
            <person name="Pham P."/>
            <person name="Ruth R."/>
            <person name="San Lucas F."/>
            <person name="Warren J."/>
            <person name="Zhang J."/>
            <person name="Zhao Z."/>
            <person name="Zhou C."/>
            <person name="Zhu D."/>
            <person name="Lee S."/>
            <person name="Bess C."/>
            <person name="Blankenburg K."/>
            <person name="Forbes L."/>
            <person name="Fu Q."/>
            <person name="Gubbala S."/>
            <person name="Hirani K."/>
            <person name="Jayaseelan J.C."/>
            <person name="Lara F."/>
            <person name="Munidasa M."/>
            <person name="Palculict T."/>
            <person name="Patil S."/>
            <person name="Pu L.-L."/>
            <person name="Saada N."/>
            <person name="Tang L."/>
            <person name="Weissenberger G."/>
            <person name="Zhu Y."/>
            <person name="Hemphill L."/>
            <person name="Shang Y."/>
            <person name="Youmans B."/>
            <person name="Ayvaz T."/>
            <person name="Ross M."/>
            <person name="Santibanez J."/>
            <person name="Aqrawi P."/>
            <person name="Gross S."/>
            <person name="Joshi V."/>
            <person name="Fowler G."/>
            <person name="Nazareth L."/>
            <person name="Reid J."/>
            <person name="Worley K."/>
            <person name="Petrosino J."/>
            <person name="Highlander S."/>
            <person name="Gibbs R."/>
        </authorList>
    </citation>
    <scope>NUCLEOTIDE SEQUENCE [LARGE SCALE GENOMIC DNA]</scope>
    <source>
        <strain evidence="6 7">DSM 3986</strain>
    </source>
</reference>
<keyword evidence="3 6" id="KW-0326">Glycosidase</keyword>
<accession>E6LP47</accession>
<dbReference type="RefSeq" id="WP_008751497.1">
    <property type="nucleotide sequence ID" value="NZ_GL622296.1"/>
</dbReference>
<dbReference type="InterPro" id="IPR056300">
    <property type="entry name" value="SusG-like_C"/>
</dbReference>
<evidence type="ECO:0000256" key="1">
    <source>
        <dbReference type="ARBA" id="ARBA00008061"/>
    </source>
</evidence>
<dbReference type="InterPro" id="IPR012769">
    <property type="entry name" value="Trehalose_TreC"/>
</dbReference>
<dbReference type="InterPro" id="IPR045857">
    <property type="entry name" value="O16G_dom_2"/>
</dbReference>
<dbReference type="HOGENOM" id="CLU_006462_1_2_9"/>
<proteinExistence type="inferred from homology"/>
<dbReference type="Proteomes" id="UP000003434">
    <property type="component" value="Unassembled WGS sequence"/>
</dbReference>
<dbReference type="SUPFAM" id="SSF51011">
    <property type="entry name" value="Glycosyl hydrolase domain"/>
    <property type="match status" value="1"/>
</dbReference>
<feature type="domain" description="Glycosyl hydrolase family 13 catalytic" evidence="5">
    <location>
        <begin position="11"/>
        <end position="410"/>
    </location>
</feature>
<dbReference type="CDD" id="cd11333">
    <property type="entry name" value="AmyAc_SI_OligoGlu_DGase"/>
    <property type="match status" value="1"/>
</dbReference>
<dbReference type="InterPro" id="IPR013780">
    <property type="entry name" value="Glyco_hydro_b"/>
</dbReference>
<organism evidence="6 7">
    <name type="scientific">Lachnoanaerobaculum saburreum DSM 3986</name>
    <dbReference type="NCBI Taxonomy" id="887325"/>
    <lineage>
        <taxon>Bacteria</taxon>
        <taxon>Bacillati</taxon>
        <taxon>Bacillota</taxon>
        <taxon>Clostridia</taxon>
        <taxon>Lachnospirales</taxon>
        <taxon>Lachnospiraceae</taxon>
        <taxon>Lachnoanaerobaculum</taxon>
    </lineage>
</organism>
<evidence type="ECO:0000256" key="4">
    <source>
        <dbReference type="NCBIfam" id="TIGR02403"/>
    </source>
</evidence>
<comment type="caution">
    <text evidence="6">The sequence shown here is derived from an EMBL/GenBank/DDBJ whole genome shotgun (WGS) entry which is preliminary data.</text>
</comment>
<dbReference type="PANTHER" id="PTHR10357">
    <property type="entry name" value="ALPHA-AMYLASE FAMILY MEMBER"/>
    <property type="match status" value="1"/>
</dbReference>
<comment type="similarity">
    <text evidence="1">Belongs to the glycosyl hydrolase 13 family.</text>
</comment>
<dbReference type="GO" id="GO:0004556">
    <property type="term" value="F:alpha-amylase activity"/>
    <property type="evidence" value="ECO:0007669"/>
    <property type="project" value="TreeGrafter"/>
</dbReference>
<protein>
    <recommendedName>
        <fullName evidence="4">Alpha,alpha-phosphotrehalase</fullName>
        <ecNumber evidence="4">3.2.1.93</ecNumber>
    </recommendedName>
</protein>
<dbReference type="AlphaFoldDB" id="E6LP47"/>
<dbReference type="Gene3D" id="3.90.400.10">
    <property type="entry name" value="Oligo-1,6-glucosidase, Domain 2"/>
    <property type="match status" value="1"/>
</dbReference>
<dbReference type="Gene3D" id="2.60.40.1180">
    <property type="entry name" value="Golgi alpha-mannosidase II"/>
    <property type="match status" value="1"/>
</dbReference>
<dbReference type="SMART" id="SM00642">
    <property type="entry name" value="Aamy"/>
    <property type="match status" value="1"/>
</dbReference>
<dbReference type="EMBL" id="AEPW01000075">
    <property type="protein sequence ID" value="EFU76365.1"/>
    <property type="molecule type" value="Genomic_DNA"/>
</dbReference>
<dbReference type="InterPro" id="IPR017853">
    <property type="entry name" value="GH"/>
</dbReference>
<dbReference type="InterPro" id="IPR006047">
    <property type="entry name" value="GH13_cat_dom"/>
</dbReference>
<name>E6LP47_9FIRM</name>
<gene>
    <name evidence="6" type="primary">treC</name>
    <name evidence="6" type="ORF">HMPREF0381_1732</name>
</gene>
<evidence type="ECO:0000313" key="7">
    <source>
        <dbReference type="Proteomes" id="UP000003434"/>
    </source>
</evidence>
<dbReference type="Gene3D" id="3.20.20.80">
    <property type="entry name" value="Glycosidases"/>
    <property type="match status" value="1"/>
</dbReference>
<dbReference type="NCBIfam" id="TIGR02403">
    <property type="entry name" value="trehalose_treC"/>
    <property type="match status" value="1"/>
</dbReference>
<dbReference type="FunFam" id="3.20.20.80:FF:000064">
    <property type="entry name" value="Oligo-1,6-glucosidase"/>
    <property type="match status" value="1"/>
</dbReference>
<dbReference type="Pfam" id="PF23915">
    <property type="entry name" value="SusG_C"/>
    <property type="match status" value="1"/>
</dbReference>
<evidence type="ECO:0000256" key="3">
    <source>
        <dbReference type="ARBA" id="ARBA00023295"/>
    </source>
</evidence>
<dbReference type="GO" id="GO:0005993">
    <property type="term" value="P:trehalose catabolic process"/>
    <property type="evidence" value="ECO:0007669"/>
    <property type="project" value="InterPro"/>
</dbReference>
<keyword evidence="2 6" id="KW-0378">Hydrolase</keyword>
<dbReference type="SUPFAM" id="SSF51445">
    <property type="entry name" value="(Trans)glycosidases"/>
    <property type="match status" value="1"/>
</dbReference>
<dbReference type="EC" id="3.2.1.93" evidence="4"/>
<dbReference type="NCBIfam" id="NF008183">
    <property type="entry name" value="PRK10933.1"/>
    <property type="match status" value="1"/>
</dbReference>
<dbReference type="eggNOG" id="COG0366">
    <property type="taxonomic scope" value="Bacteria"/>
</dbReference>
<dbReference type="PANTHER" id="PTHR10357:SF217">
    <property type="entry name" value="TREHALOSE-6-PHOSPHATE HYDROLASE"/>
    <property type="match status" value="1"/>
</dbReference>
<dbReference type="GO" id="GO:0005737">
    <property type="term" value="C:cytoplasm"/>
    <property type="evidence" value="ECO:0007669"/>
    <property type="project" value="UniProtKB-UniRule"/>
</dbReference>
<sequence length="543" mass="63165">MIPFGEKIVYQVYPKSFKDSNNDGFGDLSGIVEKLDYLKDLGIDYIWITPFFLSPQKDNGYDISSYTKIDPEFGSMKDFELLVKEADNRNIGIMLDMVFNHTSTEHIWFQNALDGDKKYQNYYIFKEAPKDKAPTNWVSKFGGSAWEYSKRAGKWYLHLFDVSQADLNWENPEVREELKNIIFFWKSKGVRGFRFDVINLISKPDVFEDDNVGDGRRFYTDGKKVHQYLKELVRDTGIKDYITVGEMSSTSIKECIKYSNPDEKELSMCFNFHHLKVDYKDGDKWKLMAPDIASLKLIFKEWQEKIQSGNGLNALFWCNHDQPRIVSRLGDEGKYYKESAKMLAGLIHLMRGTPYIYQGEEIGMTDPHFKSIDMYRDVESLNYYKILMEQGLNSEEALTILDRRSRDNSRTPMQWSAKKNAGFSKVSPWINVADNYKSINVENEKDDKDSILSFYKKLITIRKENTVISAGNISFIDTNENIIAYKRSLGERKILVFCNMSNKDESLDIDLDGFKKLIGNYGELNYIDKNLRLSPYEFVAVEN</sequence>
<evidence type="ECO:0000313" key="6">
    <source>
        <dbReference type="EMBL" id="EFU76365.1"/>
    </source>
</evidence>
<dbReference type="FunFam" id="3.90.400.10:FF:000002">
    <property type="entry name" value="Sucrose isomerase"/>
    <property type="match status" value="1"/>
</dbReference>
<dbReference type="GO" id="GO:0008788">
    <property type="term" value="F:alpha,alpha-phosphotrehalase activity"/>
    <property type="evidence" value="ECO:0007669"/>
    <property type="project" value="UniProtKB-UniRule"/>
</dbReference>
<evidence type="ECO:0000256" key="2">
    <source>
        <dbReference type="ARBA" id="ARBA00022801"/>
    </source>
</evidence>
<evidence type="ECO:0000259" key="5">
    <source>
        <dbReference type="SMART" id="SM00642"/>
    </source>
</evidence>
<dbReference type="Pfam" id="PF00128">
    <property type="entry name" value="Alpha-amylase"/>
    <property type="match status" value="1"/>
</dbReference>